<dbReference type="SUPFAM" id="SSF51395">
    <property type="entry name" value="FMN-linked oxidoreductases"/>
    <property type="match status" value="1"/>
</dbReference>
<reference evidence="2 3" key="1">
    <citation type="submission" date="2021-03" db="EMBL/GenBank/DDBJ databases">
        <title>Human Oral Microbial Genomes.</title>
        <authorList>
            <person name="Johnston C.D."/>
            <person name="Chen T."/>
            <person name="Dewhirst F.E."/>
        </authorList>
    </citation>
    <scope>NUCLEOTIDE SEQUENCE [LARGE SCALE GENOMIC DNA]</scope>
    <source>
        <strain evidence="2 3">DSMZ 100122</strain>
    </source>
</reference>
<proteinExistence type="predicted"/>
<feature type="domain" description="NADH:flavin oxidoreductase/NADH oxidase N-terminal" evidence="1">
    <location>
        <begin position="3"/>
        <end position="333"/>
    </location>
</feature>
<dbReference type="InterPro" id="IPR001155">
    <property type="entry name" value="OxRdtase_FMN_N"/>
</dbReference>
<keyword evidence="3" id="KW-1185">Reference proteome</keyword>
<accession>A0ABX7Y6I1</accession>
<dbReference type="CDD" id="cd02933">
    <property type="entry name" value="OYE_like_FMN"/>
    <property type="match status" value="1"/>
</dbReference>
<dbReference type="Proteomes" id="UP000678513">
    <property type="component" value="Chromosome"/>
</dbReference>
<dbReference type="EMBL" id="CP072384">
    <property type="protein sequence ID" value="QUC08479.1"/>
    <property type="molecule type" value="Genomic_DNA"/>
</dbReference>
<organism evidence="2 3">
    <name type="scientific">Arachnia rubra</name>
    <dbReference type="NCBI Taxonomy" id="1547448"/>
    <lineage>
        <taxon>Bacteria</taxon>
        <taxon>Bacillati</taxon>
        <taxon>Actinomycetota</taxon>
        <taxon>Actinomycetes</taxon>
        <taxon>Propionibacteriales</taxon>
        <taxon>Propionibacteriaceae</taxon>
        <taxon>Arachnia</taxon>
    </lineage>
</organism>
<dbReference type="PANTHER" id="PTHR22893:SF91">
    <property type="entry name" value="NADPH DEHYDROGENASE 2-RELATED"/>
    <property type="match status" value="1"/>
</dbReference>
<name>A0ABX7Y6I1_9ACTN</name>
<evidence type="ECO:0000313" key="3">
    <source>
        <dbReference type="Proteomes" id="UP000678513"/>
    </source>
</evidence>
<gene>
    <name evidence="2" type="ORF">J5A65_01655</name>
</gene>
<dbReference type="InterPro" id="IPR045247">
    <property type="entry name" value="Oye-like"/>
</dbReference>
<dbReference type="Pfam" id="PF00724">
    <property type="entry name" value="Oxidored_FMN"/>
    <property type="match status" value="1"/>
</dbReference>
<dbReference type="InterPro" id="IPR013785">
    <property type="entry name" value="Aldolase_TIM"/>
</dbReference>
<evidence type="ECO:0000259" key="1">
    <source>
        <dbReference type="Pfam" id="PF00724"/>
    </source>
</evidence>
<dbReference type="Gene3D" id="3.20.20.70">
    <property type="entry name" value="Aldolase class I"/>
    <property type="match status" value="1"/>
</dbReference>
<dbReference type="PANTHER" id="PTHR22893">
    <property type="entry name" value="NADH OXIDOREDUCTASE-RELATED"/>
    <property type="match status" value="1"/>
</dbReference>
<evidence type="ECO:0000313" key="2">
    <source>
        <dbReference type="EMBL" id="QUC08479.1"/>
    </source>
</evidence>
<sequence length="355" mass="38258">MELYSSFDFGPYQLRNRLVMAPMTRLRAGVEGVPGDLVAEYYAQRASMGLIVTEGVFPDLAARTWLGQPGIETPEQIAGWRKIADVVHDRGGTIVMQIMHAGRLSHPTINGTGRVVSASATTAPGYTHNTAGRVDYIQAEPLTEPEIEQIIASWVRASRHAIDAGMDGVQIHGANGYLIHQFLSTNTNLRTDAWGGSPEARARLAIEVTRAVVAEIGGERTSIRLSPQHNIQGIEETDVSDVDATYHHLARELEPLGLGFVDILHADPASGLVQGLRRAIGAPLVVNQGFVTMTTRDSAAAYISEGVADAVAVGRPALANPDLVERWRTGAPENAPVQETFYGSGPEGYTDYPFL</sequence>
<dbReference type="RefSeq" id="WP_212324438.1">
    <property type="nucleotide sequence ID" value="NZ_AP024463.1"/>
</dbReference>
<protein>
    <submittedName>
        <fullName evidence="2">Alkene reductase</fullName>
    </submittedName>
</protein>